<organism evidence="1 2">
    <name type="scientific">Veillonella magna</name>
    <dbReference type="NCBI Taxonomy" id="464322"/>
    <lineage>
        <taxon>Bacteria</taxon>
        <taxon>Bacillati</taxon>
        <taxon>Bacillota</taxon>
        <taxon>Negativicutes</taxon>
        <taxon>Veillonellales</taxon>
        <taxon>Veillonellaceae</taxon>
        <taxon>Veillonella</taxon>
    </lineage>
</organism>
<gene>
    <name evidence="1" type="ORF">H6A01_08450</name>
</gene>
<name>A0ABS2GJC3_9FIRM</name>
<keyword evidence="2" id="KW-1185">Reference proteome</keyword>
<dbReference type="Proteomes" id="UP000707138">
    <property type="component" value="Unassembled WGS sequence"/>
</dbReference>
<sequence length="133" mass="15089">MSVYNYAAYAKVFSKGVVAPNMTKIAKILFEPIISLGECVTRKNVPYVINSKYAALWYKQESDIPGNLKKTADNAKVYKAIGKYFDKKVLDNFLSGVKVDDMMSELLTLIKESDLSETQKRECKIVCVNRLLY</sequence>
<dbReference type="EMBL" id="JACJLA010000018">
    <property type="protein sequence ID" value="MBM6913348.1"/>
    <property type="molecule type" value="Genomic_DNA"/>
</dbReference>
<evidence type="ECO:0000313" key="2">
    <source>
        <dbReference type="Proteomes" id="UP000707138"/>
    </source>
</evidence>
<dbReference type="RefSeq" id="WP_205088283.1">
    <property type="nucleotide sequence ID" value="NZ_JACJLA010000018.1"/>
</dbReference>
<comment type="caution">
    <text evidence="1">The sequence shown here is derived from an EMBL/GenBank/DDBJ whole genome shotgun (WGS) entry which is preliminary data.</text>
</comment>
<reference evidence="1 2" key="1">
    <citation type="journal article" date="2021" name="Sci. Rep.">
        <title>The distribution of antibiotic resistance genes in chicken gut microbiota commensals.</title>
        <authorList>
            <person name="Juricova H."/>
            <person name="Matiasovicova J."/>
            <person name="Kubasova T."/>
            <person name="Cejkova D."/>
            <person name="Rychlik I."/>
        </authorList>
    </citation>
    <scope>NUCLEOTIDE SEQUENCE [LARGE SCALE GENOMIC DNA]</scope>
    <source>
        <strain evidence="1 2">An537</strain>
    </source>
</reference>
<evidence type="ECO:0000313" key="1">
    <source>
        <dbReference type="EMBL" id="MBM6913348.1"/>
    </source>
</evidence>
<proteinExistence type="predicted"/>
<accession>A0ABS2GJC3</accession>
<protein>
    <submittedName>
        <fullName evidence="1">Uncharacterized protein</fullName>
    </submittedName>
</protein>